<reference evidence="2 3" key="1">
    <citation type="submission" date="2020-08" db="EMBL/GenBank/DDBJ databases">
        <title>Genomic Encyclopedia of Type Strains, Phase IV (KMG-IV): sequencing the most valuable type-strain genomes for metagenomic binning, comparative biology and taxonomic classification.</title>
        <authorList>
            <person name="Goeker M."/>
        </authorList>
    </citation>
    <scope>NUCLEOTIDE SEQUENCE [LARGE SCALE GENOMIC DNA]</scope>
    <source>
        <strain evidence="2 3">DSM 29568</strain>
    </source>
</reference>
<feature type="chain" id="PRO_5032850220" evidence="1">
    <location>
        <begin position="22"/>
        <end position="211"/>
    </location>
</feature>
<organism evidence="2 3">
    <name type="scientific">Mesonia hippocampi</name>
    <dbReference type="NCBI Taxonomy" id="1628250"/>
    <lineage>
        <taxon>Bacteria</taxon>
        <taxon>Pseudomonadati</taxon>
        <taxon>Bacteroidota</taxon>
        <taxon>Flavobacteriia</taxon>
        <taxon>Flavobacteriales</taxon>
        <taxon>Flavobacteriaceae</taxon>
        <taxon>Mesonia</taxon>
    </lineage>
</organism>
<keyword evidence="3" id="KW-1185">Reference proteome</keyword>
<dbReference type="AlphaFoldDB" id="A0A840EKC6"/>
<comment type="caution">
    <text evidence="2">The sequence shown here is derived from an EMBL/GenBank/DDBJ whole genome shotgun (WGS) entry which is preliminary data.</text>
</comment>
<evidence type="ECO:0000256" key="1">
    <source>
        <dbReference type="SAM" id="SignalP"/>
    </source>
</evidence>
<dbReference type="RefSeq" id="WP_183477192.1">
    <property type="nucleotide sequence ID" value="NZ_JACIFO010000004.1"/>
</dbReference>
<accession>A0A840EKC6</accession>
<keyword evidence="1" id="KW-0732">Signal</keyword>
<proteinExistence type="predicted"/>
<evidence type="ECO:0000313" key="2">
    <source>
        <dbReference type="EMBL" id="MBB4118829.1"/>
    </source>
</evidence>
<feature type="signal peptide" evidence="1">
    <location>
        <begin position="1"/>
        <end position="21"/>
    </location>
</feature>
<dbReference type="EMBL" id="JACIFO010000004">
    <property type="protein sequence ID" value="MBB4118829.1"/>
    <property type="molecule type" value="Genomic_DNA"/>
</dbReference>
<gene>
    <name evidence="2" type="ORF">GGR32_001120</name>
</gene>
<sequence>MKTLLLSIFLLVCFACNTNHKDATLHQNTIDKNVTATQKSSLNNLNEENHHTFAVVKRNDKAINNFQVSLGIDNKVVNTTLIYSDEVYFFRTLYANNKAATSALSVLENGAVVYKGITCTSICSKDATMCIPDKSKNFKACTPCNSGAGDCTKRLSEGGEQITMFQDFTLYTEGSENEEITYEILVKKYPLKAGYVVLPVSNSSYSEVNVF</sequence>
<dbReference type="Proteomes" id="UP000553034">
    <property type="component" value="Unassembled WGS sequence"/>
</dbReference>
<evidence type="ECO:0000313" key="3">
    <source>
        <dbReference type="Proteomes" id="UP000553034"/>
    </source>
</evidence>
<protein>
    <submittedName>
        <fullName evidence="2">Uncharacterized protein</fullName>
    </submittedName>
</protein>
<name>A0A840EKC6_9FLAO</name>